<accession>A0AAN8Q9I9</accession>
<evidence type="ECO:0000313" key="2">
    <source>
        <dbReference type="EMBL" id="KAK6192842.1"/>
    </source>
</evidence>
<dbReference type="AlphaFoldDB" id="A0AAN8Q9I9"/>
<gene>
    <name evidence="2" type="ORF">SNE40_004243</name>
</gene>
<comment type="caution">
    <text evidence="2">The sequence shown here is derived from an EMBL/GenBank/DDBJ whole genome shotgun (WGS) entry which is preliminary data.</text>
</comment>
<dbReference type="InterPro" id="IPR046341">
    <property type="entry name" value="SET_dom_sf"/>
</dbReference>
<evidence type="ECO:0000256" key="1">
    <source>
        <dbReference type="SAM" id="MobiDB-lite"/>
    </source>
</evidence>
<evidence type="ECO:0000313" key="3">
    <source>
        <dbReference type="Proteomes" id="UP001347796"/>
    </source>
</evidence>
<reference evidence="2 3" key="1">
    <citation type="submission" date="2024-01" db="EMBL/GenBank/DDBJ databases">
        <title>The genome of the rayed Mediterranean limpet Patella caerulea (Linnaeus, 1758).</title>
        <authorList>
            <person name="Anh-Thu Weber A."/>
            <person name="Halstead-Nussloch G."/>
        </authorList>
    </citation>
    <scope>NUCLEOTIDE SEQUENCE [LARGE SCALE GENOMIC DNA]</scope>
    <source>
        <strain evidence="2">AATW-2023a</strain>
        <tissue evidence="2">Whole specimen</tissue>
    </source>
</reference>
<dbReference type="GO" id="GO:0005634">
    <property type="term" value="C:nucleus"/>
    <property type="evidence" value="ECO:0007669"/>
    <property type="project" value="TreeGrafter"/>
</dbReference>
<name>A0AAN8Q9I9_PATCE</name>
<dbReference type="PANTHER" id="PTHR13271:SF34">
    <property type="entry name" value="N-LYSINE METHYLTRANSFERASE SETD6"/>
    <property type="match status" value="1"/>
</dbReference>
<proteinExistence type="predicted"/>
<dbReference type="Gene3D" id="3.90.1410.10">
    <property type="entry name" value="set domain protein methyltransferase, domain 1"/>
    <property type="match status" value="1"/>
</dbReference>
<sequence>MAAPTKSKRNEVKDQNEIPTKLSSQEKNDIQLTSFLKWSDDNKFRMNVKVRVGKKGSCAQYGMIAEDDIKEGECLFEVPRSILLHGGTSSISNLLKNEADDLLSESGWVPLLISLMYEYNNPTSTWRPYLDLVPDFKELNLPMFWER</sequence>
<feature type="region of interest" description="Disordered" evidence="1">
    <location>
        <begin position="1"/>
        <end position="24"/>
    </location>
</feature>
<dbReference type="InterPro" id="IPR050600">
    <property type="entry name" value="SETD3_SETD6_MTase"/>
</dbReference>
<protein>
    <submittedName>
        <fullName evidence="2">Uncharacterized protein</fullName>
    </submittedName>
</protein>
<dbReference type="SUPFAM" id="SSF82199">
    <property type="entry name" value="SET domain"/>
    <property type="match status" value="1"/>
</dbReference>
<dbReference type="EMBL" id="JAZGQO010000002">
    <property type="protein sequence ID" value="KAK6192842.1"/>
    <property type="molecule type" value="Genomic_DNA"/>
</dbReference>
<organism evidence="2 3">
    <name type="scientific">Patella caerulea</name>
    <name type="common">Rayed Mediterranean limpet</name>
    <dbReference type="NCBI Taxonomy" id="87958"/>
    <lineage>
        <taxon>Eukaryota</taxon>
        <taxon>Metazoa</taxon>
        <taxon>Spiralia</taxon>
        <taxon>Lophotrochozoa</taxon>
        <taxon>Mollusca</taxon>
        <taxon>Gastropoda</taxon>
        <taxon>Patellogastropoda</taxon>
        <taxon>Patelloidea</taxon>
        <taxon>Patellidae</taxon>
        <taxon>Patella</taxon>
    </lineage>
</organism>
<dbReference type="GO" id="GO:0016279">
    <property type="term" value="F:protein-lysine N-methyltransferase activity"/>
    <property type="evidence" value="ECO:0007669"/>
    <property type="project" value="TreeGrafter"/>
</dbReference>
<keyword evidence="3" id="KW-1185">Reference proteome</keyword>
<dbReference type="Proteomes" id="UP001347796">
    <property type="component" value="Unassembled WGS sequence"/>
</dbReference>
<dbReference type="PANTHER" id="PTHR13271">
    <property type="entry name" value="UNCHARACTERIZED PUTATIVE METHYLTRANSFERASE"/>
    <property type="match status" value="1"/>
</dbReference>